<dbReference type="EMBL" id="CP041405">
    <property type="protein sequence ID" value="QDM43928.1"/>
    <property type="molecule type" value="Genomic_DNA"/>
</dbReference>
<dbReference type="AlphaFoldDB" id="A0AAP9J2C9"/>
<proteinExistence type="predicted"/>
<protein>
    <submittedName>
        <fullName evidence="1">RiPP</fullName>
    </submittedName>
</protein>
<gene>
    <name evidence="1" type="ORF">FLT43_10760</name>
</gene>
<dbReference type="GeneID" id="80426733"/>
<accession>A0AAP9J2C9</accession>
<evidence type="ECO:0000313" key="2">
    <source>
        <dbReference type="Proteomes" id="UP000315377"/>
    </source>
</evidence>
<evidence type="ECO:0000313" key="1">
    <source>
        <dbReference type="EMBL" id="QDM43928.1"/>
    </source>
</evidence>
<name>A0AAP9J2C9_PANTH</name>
<dbReference type="Proteomes" id="UP000315377">
    <property type="component" value="Chromosome"/>
</dbReference>
<dbReference type="RefSeq" id="WP_115057833.1">
    <property type="nucleotide sequence ID" value="NZ_CABMNB010000047.1"/>
</dbReference>
<sequence length="42" mass="4937">MTNVVYSKPTIEKVAIFKESTKGQRFGYYRDLFGGRSQSFWL</sequence>
<organism evidence="1 2">
    <name type="scientific">Paenibacillus thiaminolyticus</name>
    <name type="common">Bacillus thiaminolyticus</name>
    <dbReference type="NCBI Taxonomy" id="49283"/>
    <lineage>
        <taxon>Bacteria</taxon>
        <taxon>Bacillati</taxon>
        <taxon>Bacillota</taxon>
        <taxon>Bacilli</taxon>
        <taxon>Bacillales</taxon>
        <taxon>Paenibacillaceae</taxon>
        <taxon>Paenibacillus</taxon>
    </lineage>
</organism>
<reference evidence="1 2" key="1">
    <citation type="submission" date="2019-07" db="EMBL/GenBank/DDBJ databases">
        <title>Paenibacillus thiaminolyticus NRRL B-4156.</title>
        <authorList>
            <person name="Hehnly C."/>
            <person name="Zhang L."/>
        </authorList>
    </citation>
    <scope>NUCLEOTIDE SEQUENCE [LARGE SCALE GENOMIC DNA]</scope>
    <source>
        <strain evidence="1 2">NRRL B-4156</strain>
    </source>
</reference>